<name>A0ABT9XM69_9BACL</name>
<reference evidence="2 3" key="1">
    <citation type="submission" date="2023-07" db="EMBL/GenBank/DDBJ databases">
        <title>Genomic Encyclopedia of Type Strains, Phase IV (KMG-IV): sequencing the most valuable type-strain genomes for metagenomic binning, comparative biology and taxonomic classification.</title>
        <authorList>
            <person name="Goeker M."/>
        </authorList>
    </citation>
    <scope>NUCLEOTIDE SEQUENCE [LARGE SCALE GENOMIC DNA]</scope>
    <source>
        <strain evidence="2 3">DSM 4006</strain>
    </source>
</reference>
<dbReference type="EMBL" id="JAUSTP010000041">
    <property type="protein sequence ID" value="MDQ0191410.1"/>
    <property type="molecule type" value="Genomic_DNA"/>
</dbReference>
<evidence type="ECO:0000313" key="2">
    <source>
        <dbReference type="EMBL" id="MDQ0191410.1"/>
    </source>
</evidence>
<organism evidence="2 3">
    <name type="scientific">Alicyclobacillus cycloheptanicus</name>
    <dbReference type="NCBI Taxonomy" id="1457"/>
    <lineage>
        <taxon>Bacteria</taxon>
        <taxon>Bacillati</taxon>
        <taxon>Bacillota</taxon>
        <taxon>Bacilli</taxon>
        <taxon>Bacillales</taxon>
        <taxon>Alicyclobacillaceae</taxon>
        <taxon>Alicyclobacillus</taxon>
    </lineage>
</organism>
<feature type="region of interest" description="Disordered" evidence="1">
    <location>
        <begin position="1"/>
        <end position="57"/>
    </location>
</feature>
<gene>
    <name evidence="2" type="ORF">J2S03_003281</name>
</gene>
<sequence>MGDSKTFNYPKANSASTSSQAGHDSRVASRKPAPHPSQNLVQEDLKPAEERSDDAAE</sequence>
<dbReference type="Proteomes" id="UP001232973">
    <property type="component" value="Unassembled WGS sequence"/>
</dbReference>
<feature type="compositionally biased region" description="Polar residues" evidence="1">
    <location>
        <begin position="1"/>
        <end position="22"/>
    </location>
</feature>
<comment type="caution">
    <text evidence="2">The sequence shown here is derived from an EMBL/GenBank/DDBJ whole genome shotgun (WGS) entry which is preliminary data.</text>
</comment>
<proteinExistence type="predicted"/>
<feature type="compositionally biased region" description="Basic and acidic residues" evidence="1">
    <location>
        <begin position="43"/>
        <end position="57"/>
    </location>
</feature>
<evidence type="ECO:0000256" key="1">
    <source>
        <dbReference type="SAM" id="MobiDB-lite"/>
    </source>
</evidence>
<evidence type="ECO:0000313" key="3">
    <source>
        <dbReference type="Proteomes" id="UP001232973"/>
    </source>
</evidence>
<keyword evidence="3" id="KW-1185">Reference proteome</keyword>
<protein>
    <submittedName>
        <fullName evidence="2">Uncharacterized protein</fullName>
    </submittedName>
</protein>
<accession>A0ABT9XM69</accession>
<dbReference type="RefSeq" id="WP_274454991.1">
    <property type="nucleotide sequence ID" value="NZ_CP067097.1"/>
</dbReference>